<dbReference type="Pfam" id="PF07228">
    <property type="entry name" value="SpoIIE"/>
    <property type="match status" value="1"/>
</dbReference>
<comment type="caution">
    <text evidence="4">The sequence shown here is derived from an EMBL/GenBank/DDBJ whole genome shotgun (WGS) entry which is preliminary data.</text>
</comment>
<dbReference type="CDD" id="cd06225">
    <property type="entry name" value="HAMP"/>
    <property type="match status" value="1"/>
</dbReference>
<organism evidence="4 5">
    <name type="scientific">Pseudothauera lacus</name>
    <dbReference type="NCBI Taxonomy" id="2136175"/>
    <lineage>
        <taxon>Bacteria</taxon>
        <taxon>Pseudomonadati</taxon>
        <taxon>Pseudomonadota</taxon>
        <taxon>Betaproteobacteria</taxon>
        <taxon>Rhodocyclales</taxon>
        <taxon>Zoogloeaceae</taxon>
        <taxon>Pseudothauera</taxon>
    </lineage>
</organism>
<dbReference type="SMART" id="SM00331">
    <property type="entry name" value="PP2C_SIG"/>
    <property type="match status" value="1"/>
</dbReference>
<keyword evidence="2" id="KW-0812">Transmembrane</keyword>
<dbReference type="Pfam" id="PF00672">
    <property type="entry name" value="HAMP"/>
    <property type="match status" value="1"/>
</dbReference>
<dbReference type="Gene3D" id="3.30.450.20">
    <property type="entry name" value="PAS domain"/>
    <property type="match status" value="1"/>
</dbReference>
<proteinExistence type="predicted"/>
<protein>
    <submittedName>
        <fullName evidence="4">Histidine kinase</fullName>
    </submittedName>
</protein>
<dbReference type="Gene3D" id="6.10.340.10">
    <property type="match status" value="1"/>
</dbReference>
<evidence type="ECO:0000256" key="2">
    <source>
        <dbReference type="SAM" id="Phobius"/>
    </source>
</evidence>
<feature type="transmembrane region" description="Helical" evidence="2">
    <location>
        <begin position="12"/>
        <end position="32"/>
    </location>
</feature>
<keyword evidence="4" id="KW-0418">Kinase</keyword>
<dbReference type="Gene3D" id="3.60.40.10">
    <property type="entry name" value="PPM-type phosphatase domain"/>
    <property type="match status" value="1"/>
</dbReference>
<dbReference type="NCBIfam" id="NF038263">
    <property type="entry name" value="prot_phos_SiaA"/>
    <property type="match status" value="1"/>
</dbReference>
<keyword evidence="2" id="KW-1133">Transmembrane helix</keyword>
<dbReference type="GO" id="GO:0016301">
    <property type="term" value="F:kinase activity"/>
    <property type="evidence" value="ECO:0007669"/>
    <property type="project" value="UniProtKB-KW"/>
</dbReference>
<evidence type="ECO:0000256" key="1">
    <source>
        <dbReference type="ARBA" id="ARBA00022801"/>
    </source>
</evidence>
<dbReference type="GO" id="GO:0016020">
    <property type="term" value="C:membrane"/>
    <property type="evidence" value="ECO:0007669"/>
    <property type="project" value="InterPro"/>
</dbReference>
<dbReference type="OrthoDB" id="5496380at2"/>
<sequence length="665" mass="72727">MADWGHGIRAKSTIALLIACLVALVPAVLIGMQVVERIRGHFGEAYARNFTELHGERILGPLARELALARRFAGALPMREWLRDEDNATLRRRAFEEAEAYRADFLDRSYFIASRGGLAFHFNDTTTPYSEAPRYLFDRDKPDDAWFFSTIAAEATENLNPNPDRWLHKIKVWINVVVVDQGERLGVAGTGVDLSTFIQSFIRTAEPGVTPMIVDTSGAIQAHPDSARIAFGSGATGDAAATATLPALLSSAAEREALAGALQRASAAPGQVQIIEAVLDGRRQLLALTYLDALRWHLVTAVDLDAARIIEGGWLKAAIAALVVVVLLLLGAFAVAVDRLLLRPLRGLHQSATALAEGRYDVSLPPPGRDELGDLNRAFARMATQIRNHTADLEEKVRSRTQALSESHAAMAEAQKKVSDSIQYASLIQRALLPDRQLASLLGEHHFVLWRPRDVVGGDFYLFRAEGDHYLVGVVDCAGHGVPGALMTMLARAALDDAMNRHGIDAPATLLAHADRSLRGMIDQSTLPRAIATNMDVGLVCVDRGARRLRFAGAKISLYWSDGEEVGELAGARRALCDRRGGEYNEHSVELRPDLTYYLVTDGYLDQAGGDEGFGFGNSRFAELLRSHARLPMHEQSTALDHALESYRGTHAQRDDITVLSFRID</sequence>
<gene>
    <name evidence="4" type="ORF">C8261_05710</name>
</gene>
<keyword evidence="5" id="KW-1185">Reference proteome</keyword>
<dbReference type="SUPFAM" id="SSF158472">
    <property type="entry name" value="HAMP domain-like"/>
    <property type="match status" value="1"/>
</dbReference>
<dbReference type="InterPro" id="IPR036457">
    <property type="entry name" value="PPM-type-like_dom_sf"/>
</dbReference>
<dbReference type="PANTHER" id="PTHR43156:SF9">
    <property type="entry name" value="HAMP DOMAIN-CONTAINING PROTEIN"/>
    <property type="match status" value="1"/>
</dbReference>
<dbReference type="InterPro" id="IPR001932">
    <property type="entry name" value="PPM-type_phosphatase-like_dom"/>
</dbReference>
<dbReference type="InterPro" id="IPR003660">
    <property type="entry name" value="HAMP_dom"/>
</dbReference>
<name>A0A2T4IGK1_9RHOO</name>
<dbReference type="PANTHER" id="PTHR43156">
    <property type="entry name" value="STAGE II SPORULATION PROTEIN E-RELATED"/>
    <property type="match status" value="1"/>
</dbReference>
<dbReference type="GO" id="GO:0016791">
    <property type="term" value="F:phosphatase activity"/>
    <property type="evidence" value="ECO:0007669"/>
    <property type="project" value="TreeGrafter"/>
</dbReference>
<keyword evidence="2" id="KW-0472">Membrane</keyword>
<dbReference type="EMBL" id="PZKC01000004">
    <property type="protein sequence ID" value="PTD96905.1"/>
    <property type="molecule type" value="Genomic_DNA"/>
</dbReference>
<feature type="domain" description="HAMP" evidence="3">
    <location>
        <begin position="339"/>
        <end position="391"/>
    </location>
</feature>
<dbReference type="PROSITE" id="PS50885">
    <property type="entry name" value="HAMP"/>
    <property type="match status" value="1"/>
</dbReference>
<evidence type="ECO:0000313" key="4">
    <source>
        <dbReference type="EMBL" id="PTD96905.1"/>
    </source>
</evidence>
<keyword evidence="4" id="KW-0808">Transferase</keyword>
<reference evidence="4 5" key="2">
    <citation type="submission" date="2018-04" db="EMBL/GenBank/DDBJ databases">
        <title>Thauera lacus sp. nov., isolated from an saline lake in Inner Mongolia, China.</title>
        <authorList>
            <person name="Liang Q.-Y."/>
        </authorList>
    </citation>
    <scope>NUCLEOTIDE SEQUENCE [LARGE SCALE GENOMIC DNA]</scope>
    <source>
        <strain evidence="4 5">D20</strain>
    </source>
</reference>
<dbReference type="GO" id="GO:0007165">
    <property type="term" value="P:signal transduction"/>
    <property type="evidence" value="ECO:0007669"/>
    <property type="project" value="InterPro"/>
</dbReference>
<keyword evidence="1" id="KW-0378">Hydrolase</keyword>
<evidence type="ECO:0000259" key="3">
    <source>
        <dbReference type="PROSITE" id="PS50885"/>
    </source>
</evidence>
<dbReference type="RefSeq" id="WP_107492714.1">
    <property type="nucleotide sequence ID" value="NZ_PZKC01000004.1"/>
</dbReference>
<dbReference type="SMART" id="SM00304">
    <property type="entry name" value="HAMP"/>
    <property type="match status" value="1"/>
</dbReference>
<accession>A0A2T4IGK1</accession>
<dbReference type="Proteomes" id="UP000241193">
    <property type="component" value="Unassembled WGS sequence"/>
</dbReference>
<evidence type="ECO:0000313" key="5">
    <source>
        <dbReference type="Proteomes" id="UP000241193"/>
    </source>
</evidence>
<feature type="transmembrane region" description="Helical" evidence="2">
    <location>
        <begin position="314"/>
        <end position="337"/>
    </location>
</feature>
<dbReference type="AlphaFoldDB" id="A0A2T4IGK1"/>
<reference evidence="4 5" key="1">
    <citation type="submission" date="2018-03" db="EMBL/GenBank/DDBJ databases">
        <authorList>
            <person name="Keele B.F."/>
        </authorList>
    </citation>
    <scope>NUCLEOTIDE SEQUENCE [LARGE SCALE GENOMIC DNA]</scope>
    <source>
        <strain evidence="4 5">D20</strain>
    </source>
</reference>
<dbReference type="InterPro" id="IPR052016">
    <property type="entry name" value="Bact_Sigma-Reg"/>
</dbReference>